<dbReference type="EMBL" id="JABWGO010000009">
    <property type="protein sequence ID" value="NUW44476.1"/>
    <property type="molecule type" value="Genomic_DNA"/>
</dbReference>
<evidence type="ECO:0000256" key="1">
    <source>
        <dbReference type="SAM" id="SignalP"/>
    </source>
</evidence>
<reference evidence="2 3" key="1">
    <citation type="submission" date="2020-06" db="EMBL/GenBank/DDBJ databases">
        <authorList>
            <person name="Chanama M."/>
        </authorList>
    </citation>
    <scope>NUCLEOTIDE SEQUENCE [LARGE SCALE GENOMIC DNA]</scope>
    <source>
        <strain evidence="2 3">TBRC6557</strain>
    </source>
</reference>
<comment type="caution">
    <text evidence="2">The sequence shown here is derived from an EMBL/GenBank/DDBJ whole genome shotgun (WGS) entry which is preliminary data.</text>
</comment>
<protein>
    <recommendedName>
        <fullName evidence="4">PknH-like extracellular domain-containing protein</fullName>
    </recommendedName>
</protein>
<name>A0A7Y6MFA6_9ACTN</name>
<evidence type="ECO:0008006" key="4">
    <source>
        <dbReference type="Google" id="ProtNLM"/>
    </source>
</evidence>
<evidence type="ECO:0000313" key="3">
    <source>
        <dbReference type="Proteomes" id="UP000546126"/>
    </source>
</evidence>
<gene>
    <name evidence="2" type="ORF">HT134_30765</name>
</gene>
<feature type="signal peptide" evidence="1">
    <location>
        <begin position="1"/>
        <end position="25"/>
    </location>
</feature>
<feature type="chain" id="PRO_5031136242" description="PknH-like extracellular domain-containing protein" evidence="1">
    <location>
        <begin position="26"/>
        <end position="220"/>
    </location>
</feature>
<sequence>MIIHRSLLATGLLCGMLLTPTPASAAISPQPPSPDQLKAALLLPENLGEDFTHNTTRNRDPLYDMVTRSKACTTAVKGIVPLYRAKSATWLKKKDKWEGMSQYIVSGTRGKISALERAAKKMVRDCSHVTVTSDAAKDTIRKLPVGKLGDGVYGIKLRSGFPGKNLDKDSMVAIDIVIIRVENTMMVLDHDGHVGEFDPSLTRSAAETATRRLREILQAS</sequence>
<dbReference type="Proteomes" id="UP000546126">
    <property type="component" value="Unassembled WGS sequence"/>
</dbReference>
<dbReference type="AlphaFoldDB" id="A0A7Y6MFA6"/>
<evidence type="ECO:0000313" key="2">
    <source>
        <dbReference type="EMBL" id="NUW44476.1"/>
    </source>
</evidence>
<organism evidence="2 3">
    <name type="scientific">Nonomuraea rhodomycinica</name>
    <dbReference type="NCBI Taxonomy" id="1712872"/>
    <lineage>
        <taxon>Bacteria</taxon>
        <taxon>Bacillati</taxon>
        <taxon>Actinomycetota</taxon>
        <taxon>Actinomycetes</taxon>
        <taxon>Streptosporangiales</taxon>
        <taxon>Streptosporangiaceae</taxon>
        <taxon>Nonomuraea</taxon>
    </lineage>
</organism>
<dbReference type="RefSeq" id="WP_175603982.1">
    <property type="nucleotide sequence ID" value="NZ_JABWGO010000009.1"/>
</dbReference>
<keyword evidence="1" id="KW-0732">Signal</keyword>
<keyword evidence="3" id="KW-1185">Reference proteome</keyword>
<proteinExistence type="predicted"/>
<accession>A0A7Y6MFA6</accession>